<feature type="chain" id="PRO_5007299737" description="Protein sleepless" evidence="1">
    <location>
        <begin position="19"/>
        <end position="150"/>
    </location>
</feature>
<dbReference type="AlphaFoldDB" id="A0A139WCZ3"/>
<name>A0A139WCZ3_TRICA</name>
<evidence type="ECO:0008006" key="4">
    <source>
        <dbReference type="Google" id="ProtNLM"/>
    </source>
</evidence>
<reference evidence="2 3" key="1">
    <citation type="journal article" date="2008" name="Nature">
        <title>The genome of the model beetle and pest Tribolium castaneum.</title>
        <authorList>
            <consortium name="Tribolium Genome Sequencing Consortium"/>
            <person name="Richards S."/>
            <person name="Gibbs R.A."/>
            <person name="Weinstock G.M."/>
            <person name="Brown S.J."/>
            <person name="Denell R."/>
            <person name="Beeman R.W."/>
            <person name="Gibbs R."/>
            <person name="Beeman R.W."/>
            <person name="Brown S.J."/>
            <person name="Bucher G."/>
            <person name="Friedrich M."/>
            <person name="Grimmelikhuijzen C.J."/>
            <person name="Klingler M."/>
            <person name="Lorenzen M."/>
            <person name="Richards S."/>
            <person name="Roth S."/>
            <person name="Schroder R."/>
            <person name="Tautz D."/>
            <person name="Zdobnov E.M."/>
            <person name="Muzny D."/>
            <person name="Gibbs R.A."/>
            <person name="Weinstock G.M."/>
            <person name="Attaway T."/>
            <person name="Bell S."/>
            <person name="Buhay C.J."/>
            <person name="Chandrabose M.N."/>
            <person name="Chavez D."/>
            <person name="Clerk-Blankenburg K.P."/>
            <person name="Cree A."/>
            <person name="Dao M."/>
            <person name="Davis C."/>
            <person name="Chacko J."/>
            <person name="Dinh H."/>
            <person name="Dugan-Rocha S."/>
            <person name="Fowler G."/>
            <person name="Garner T.T."/>
            <person name="Garnes J."/>
            <person name="Gnirke A."/>
            <person name="Hawes A."/>
            <person name="Hernandez J."/>
            <person name="Hines S."/>
            <person name="Holder M."/>
            <person name="Hume J."/>
            <person name="Jhangiani S.N."/>
            <person name="Joshi V."/>
            <person name="Khan Z.M."/>
            <person name="Jackson L."/>
            <person name="Kovar C."/>
            <person name="Kowis A."/>
            <person name="Lee S."/>
            <person name="Lewis L.R."/>
            <person name="Margolis J."/>
            <person name="Morgan M."/>
            <person name="Nazareth L.V."/>
            <person name="Nguyen N."/>
            <person name="Okwuonu G."/>
            <person name="Parker D."/>
            <person name="Richards S."/>
            <person name="Ruiz S.J."/>
            <person name="Santibanez J."/>
            <person name="Savard J."/>
            <person name="Scherer S.E."/>
            <person name="Schneider B."/>
            <person name="Sodergren E."/>
            <person name="Tautz D."/>
            <person name="Vattahil S."/>
            <person name="Villasana D."/>
            <person name="White C.S."/>
            <person name="Wright R."/>
            <person name="Park Y."/>
            <person name="Beeman R.W."/>
            <person name="Lord J."/>
            <person name="Oppert B."/>
            <person name="Lorenzen M."/>
            <person name="Brown S."/>
            <person name="Wang L."/>
            <person name="Savard J."/>
            <person name="Tautz D."/>
            <person name="Richards S."/>
            <person name="Weinstock G."/>
            <person name="Gibbs R.A."/>
            <person name="Liu Y."/>
            <person name="Worley K."/>
            <person name="Weinstock G."/>
            <person name="Elsik C.G."/>
            <person name="Reese J.T."/>
            <person name="Elhaik E."/>
            <person name="Landan G."/>
            <person name="Graur D."/>
            <person name="Arensburger P."/>
            <person name="Atkinson P."/>
            <person name="Beeman R.W."/>
            <person name="Beidler J."/>
            <person name="Brown S.J."/>
            <person name="Demuth J.P."/>
            <person name="Drury D.W."/>
            <person name="Du Y.Z."/>
            <person name="Fujiwara H."/>
            <person name="Lorenzen M."/>
            <person name="Maselli V."/>
            <person name="Osanai M."/>
            <person name="Park Y."/>
            <person name="Robertson H.M."/>
            <person name="Tu Z."/>
            <person name="Wang J.J."/>
            <person name="Wang S."/>
            <person name="Richards S."/>
            <person name="Song H."/>
            <person name="Zhang L."/>
            <person name="Sodergren E."/>
            <person name="Werner D."/>
            <person name="Stanke M."/>
            <person name="Morgenstern B."/>
            <person name="Solovyev V."/>
            <person name="Kosarev P."/>
            <person name="Brown G."/>
            <person name="Chen H.C."/>
            <person name="Ermolaeva O."/>
            <person name="Hlavina W."/>
            <person name="Kapustin Y."/>
            <person name="Kiryutin B."/>
            <person name="Kitts P."/>
            <person name="Maglott D."/>
            <person name="Pruitt K."/>
            <person name="Sapojnikov V."/>
            <person name="Souvorov A."/>
            <person name="Mackey A.J."/>
            <person name="Waterhouse R.M."/>
            <person name="Wyder S."/>
            <person name="Zdobnov E.M."/>
            <person name="Zdobnov E.M."/>
            <person name="Wyder S."/>
            <person name="Kriventseva E.V."/>
            <person name="Kadowaki T."/>
            <person name="Bork P."/>
            <person name="Aranda M."/>
            <person name="Bao R."/>
            <person name="Beermann A."/>
            <person name="Berns N."/>
            <person name="Bolognesi R."/>
            <person name="Bonneton F."/>
            <person name="Bopp D."/>
            <person name="Brown S.J."/>
            <person name="Bucher G."/>
            <person name="Butts T."/>
            <person name="Chaumot A."/>
            <person name="Denell R.E."/>
            <person name="Ferrier D.E."/>
            <person name="Friedrich M."/>
            <person name="Gordon C.M."/>
            <person name="Jindra M."/>
            <person name="Klingler M."/>
            <person name="Lan Q."/>
            <person name="Lattorff H.M."/>
            <person name="Laudet V."/>
            <person name="von Levetsow C."/>
            <person name="Liu Z."/>
            <person name="Lutz R."/>
            <person name="Lynch J.A."/>
            <person name="da Fonseca R.N."/>
            <person name="Posnien N."/>
            <person name="Reuter R."/>
            <person name="Roth S."/>
            <person name="Savard J."/>
            <person name="Schinko J.B."/>
            <person name="Schmitt C."/>
            <person name="Schoppmeier M."/>
            <person name="Schroder R."/>
            <person name="Shippy T.D."/>
            <person name="Simonnet F."/>
            <person name="Marques-Souza H."/>
            <person name="Tautz D."/>
            <person name="Tomoyasu Y."/>
            <person name="Trauner J."/>
            <person name="Van der Zee M."/>
            <person name="Vervoort M."/>
            <person name="Wittkopp N."/>
            <person name="Wimmer E.A."/>
            <person name="Yang X."/>
            <person name="Jones A.K."/>
            <person name="Sattelle D.B."/>
            <person name="Ebert P.R."/>
            <person name="Nelson D."/>
            <person name="Scott J.G."/>
            <person name="Beeman R.W."/>
            <person name="Muthukrishnan S."/>
            <person name="Kramer K.J."/>
            <person name="Arakane Y."/>
            <person name="Beeman R.W."/>
            <person name="Zhu Q."/>
            <person name="Hogenkamp D."/>
            <person name="Dixit R."/>
            <person name="Oppert B."/>
            <person name="Jiang H."/>
            <person name="Zou Z."/>
            <person name="Marshall J."/>
            <person name="Elpidina E."/>
            <person name="Vinokurov K."/>
            <person name="Oppert C."/>
            <person name="Zou Z."/>
            <person name="Evans J."/>
            <person name="Lu Z."/>
            <person name="Zhao P."/>
            <person name="Sumathipala N."/>
            <person name="Altincicek B."/>
            <person name="Vilcinskas A."/>
            <person name="Williams M."/>
            <person name="Hultmark D."/>
            <person name="Hetru C."/>
            <person name="Jiang H."/>
            <person name="Grimmelikhuijzen C.J."/>
            <person name="Hauser F."/>
            <person name="Cazzamali G."/>
            <person name="Williamson M."/>
            <person name="Park Y."/>
            <person name="Li B."/>
            <person name="Tanaka Y."/>
            <person name="Predel R."/>
            <person name="Neupert S."/>
            <person name="Schachtner J."/>
            <person name="Verleyen P."/>
            <person name="Raible F."/>
            <person name="Bork P."/>
            <person name="Friedrich M."/>
            <person name="Walden K.K."/>
            <person name="Robertson H.M."/>
            <person name="Angeli S."/>
            <person name="Foret S."/>
            <person name="Bucher G."/>
            <person name="Schuetz S."/>
            <person name="Maleszka R."/>
            <person name="Wimmer E.A."/>
            <person name="Beeman R.W."/>
            <person name="Lorenzen M."/>
            <person name="Tomoyasu Y."/>
            <person name="Miller S.C."/>
            <person name="Grossmann D."/>
            <person name="Bucher G."/>
        </authorList>
    </citation>
    <scope>NUCLEOTIDE SEQUENCE [LARGE SCALE GENOMIC DNA]</scope>
    <source>
        <strain evidence="2 3">Georgia GA2</strain>
    </source>
</reference>
<dbReference type="EMBL" id="KQ971361">
    <property type="protein sequence ID" value="KYB25838.1"/>
    <property type="molecule type" value="Genomic_DNA"/>
</dbReference>
<organism evidence="2 3">
    <name type="scientific">Tribolium castaneum</name>
    <name type="common">Red flour beetle</name>
    <dbReference type="NCBI Taxonomy" id="7070"/>
    <lineage>
        <taxon>Eukaryota</taxon>
        <taxon>Metazoa</taxon>
        <taxon>Ecdysozoa</taxon>
        <taxon>Arthropoda</taxon>
        <taxon>Hexapoda</taxon>
        <taxon>Insecta</taxon>
        <taxon>Pterygota</taxon>
        <taxon>Neoptera</taxon>
        <taxon>Endopterygota</taxon>
        <taxon>Coleoptera</taxon>
        <taxon>Polyphaga</taxon>
        <taxon>Cucujiformia</taxon>
        <taxon>Tenebrionidae</taxon>
        <taxon>Tenebrionidae incertae sedis</taxon>
        <taxon>Tribolium</taxon>
    </lineage>
</organism>
<gene>
    <name evidence="2" type="primary">AUGUSTUS-3.0.2_34071</name>
    <name evidence="2" type="ORF">TcasGA2_TC034071</name>
</gene>
<evidence type="ECO:0000256" key="1">
    <source>
        <dbReference type="SAM" id="SignalP"/>
    </source>
</evidence>
<evidence type="ECO:0000313" key="2">
    <source>
        <dbReference type="EMBL" id="KYB25838.1"/>
    </source>
</evidence>
<dbReference type="InParanoid" id="A0A139WCZ3"/>
<dbReference type="Proteomes" id="UP000007266">
    <property type="component" value="Linkage group 8"/>
</dbReference>
<protein>
    <recommendedName>
        <fullName evidence="4">Protein sleepless</fullName>
    </recommendedName>
</protein>
<sequence>MKFCTLVMLLFPICATLGVRLECYTCPDCGKTPDTWNQTTCSLFSTEHYLCEHRKFNGTVVKSCISNVKEETLLCDKINKKKKKADEFCFYCERDLCNVVNSAKVTIFDPILRIFLAVLLFPKNEIFHICDIIMRCFRKFGCAFGMLHLF</sequence>
<keyword evidence="3" id="KW-1185">Reference proteome</keyword>
<evidence type="ECO:0000313" key="3">
    <source>
        <dbReference type="Proteomes" id="UP000007266"/>
    </source>
</evidence>
<keyword evidence="1" id="KW-0732">Signal</keyword>
<proteinExistence type="predicted"/>
<reference evidence="2 3" key="2">
    <citation type="journal article" date="2010" name="Nucleic Acids Res.">
        <title>BeetleBase in 2010: revisions to provide comprehensive genomic information for Tribolium castaneum.</title>
        <authorList>
            <person name="Kim H.S."/>
            <person name="Murphy T."/>
            <person name="Xia J."/>
            <person name="Caragea D."/>
            <person name="Park Y."/>
            <person name="Beeman R.W."/>
            <person name="Lorenzen M.D."/>
            <person name="Butcher S."/>
            <person name="Manak J.R."/>
            <person name="Brown S.J."/>
        </authorList>
    </citation>
    <scope>GENOME REANNOTATION</scope>
    <source>
        <strain evidence="2 3">Georgia GA2</strain>
    </source>
</reference>
<feature type="signal peptide" evidence="1">
    <location>
        <begin position="1"/>
        <end position="18"/>
    </location>
</feature>
<accession>A0A139WCZ3</accession>